<dbReference type="PANTHER" id="PTHR40277">
    <property type="entry name" value="BLL5419 PROTEIN"/>
    <property type="match status" value="1"/>
</dbReference>
<comment type="caution">
    <text evidence="7">The sequence shown here is derived from an EMBL/GenBank/DDBJ whole genome shotgun (WGS) entry which is preliminary data.</text>
</comment>
<feature type="transmembrane region" description="Helical" evidence="6">
    <location>
        <begin position="83"/>
        <end position="101"/>
    </location>
</feature>
<evidence type="ECO:0000313" key="7">
    <source>
        <dbReference type="EMBL" id="TCS90306.1"/>
    </source>
</evidence>
<dbReference type="OrthoDB" id="1123508at2"/>
<organism evidence="7 8">
    <name type="scientific">Anseongella ginsenosidimutans</name>
    <dbReference type="NCBI Taxonomy" id="496056"/>
    <lineage>
        <taxon>Bacteria</taxon>
        <taxon>Pseudomonadati</taxon>
        <taxon>Bacteroidota</taxon>
        <taxon>Sphingobacteriia</taxon>
        <taxon>Sphingobacteriales</taxon>
        <taxon>Sphingobacteriaceae</taxon>
        <taxon>Anseongella</taxon>
    </lineage>
</organism>
<accession>A0A4R3KZ23</accession>
<dbReference type="GO" id="GO:0005886">
    <property type="term" value="C:plasma membrane"/>
    <property type="evidence" value="ECO:0007669"/>
    <property type="project" value="UniProtKB-SubCell"/>
</dbReference>
<dbReference type="AlphaFoldDB" id="A0A4R3KZ23"/>
<keyword evidence="8" id="KW-1185">Reference proteome</keyword>
<evidence type="ECO:0000313" key="8">
    <source>
        <dbReference type="Proteomes" id="UP000295807"/>
    </source>
</evidence>
<dbReference type="EMBL" id="SMAD01000001">
    <property type="protein sequence ID" value="TCS90306.1"/>
    <property type="molecule type" value="Genomic_DNA"/>
</dbReference>
<keyword evidence="5 6" id="KW-0472">Membrane</keyword>
<name>A0A4R3KZ23_9SPHI</name>
<dbReference type="Proteomes" id="UP000295807">
    <property type="component" value="Unassembled WGS sequence"/>
</dbReference>
<feature type="transmembrane region" description="Helical" evidence="6">
    <location>
        <begin position="188"/>
        <end position="210"/>
    </location>
</feature>
<comment type="subcellular location">
    <subcellularLocation>
        <location evidence="1">Cell membrane</location>
        <topology evidence="1">Multi-pass membrane protein</topology>
    </subcellularLocation>
</comment>
<dbReference type="Pfam" id="PF03706">
    <property type="entry name" value="LPG_synthase_TM"/>
    <property type="match status" value="1"/>
</dbReference>
<protein>
    <recommendedName>
        <fullName evidence="9">Lysylphosphatidylglycerol synthase-like protein</fullName>
    </recommendedName>
</protein>
<evidence type="ECO:0000256" key="5">
    <source>
        <dbReference type="ARBA" id="ARBA00023136"/>
    </source>
</evidence>
<feature type="transmembrane region" description="Helical" evidence="6">
    <location>
        <begin position="217"/>
        <end position="239"/>
    </location>
</feature>
<evidence type="ECO:0000256" key="3">
    <source>
        <dbReference type="ARBA" id="ARBA00022692"/>
    </source>
</evidence>
<evidence type="ECO:0000256" key="2">
    <source>
        <dbReference type="ARBA" id="ARBA00022475"/>
    </source>
</evidence>
<evidence type="ECO:0000256" key="4">
    <source>
        <dbReference type="ARBA" id="ARBA00022989"/>
    </source>
</evidence>
<proteinExistence type="predicted"/>
<reference evidence="7 8" key="1">
    <citation type="submission" date="2019-03" db="EMBL/GenBank/DDBJ databases">
        <title>Genomic Encyclopedia of Type Strains, Phase IV (KMG-IV): sequencing the most valuable type-strain genomes for metagenomic binning, comparative biology and taxonomic classification.</title>
        <authorList>
            <person name="Goeker M."/>
        </authorList>
    </citation>
    <scope>NUCLEOTIDE SEQUENCE [LARGE SCALE GENOMIC DNA]</scope>
    <source>
        <strain evidence="7 8">DSM 21100</strain>
    </source>
</reference>
<dbReference type="RefSeq" id="WP_132127745.1">
    <property type="nucleotide sequence ID" value="NZ_CP042432.1"/>
</dbReference>
<feature type="transmembrane region" description="Helical" evidence="6">
    <location>
        <begin position="121"/>
        <end position="144"/>
    </location>
</feature>
<keyword evidence="3 6" id="KW-0812">Transmembrane</keyword>
<dbReference type="PANTHER" id="PTHR40277:SF1">
    <property type="entry name" value="BLL5419 PROTEIN"/>
    <property type="match status" value="1"/>
</dbReference>
<keyword evidence="4 6" id="KW-1133">Transmembrane helix</keyword>
<evidence type="ECO:0000256" key="6">
    <source>
        <dbReference type="SAM" id="Phobius"/>
    </source>
</evidence>
<feature type="transmembrane region" description="Helical" evidence="6">
    <location>
        <begin position="151"/>
        <end position="168"/>
    </location>
</feature>
<dbReference type="InterPro" id="IPR022791">
    <property type="entry name" value="L-PG_synthase/AglD"/>
</dbReference>
<feature type="transmembrane region" description="Helical" evidence="6">
    <location>
        <begin position="259"/>
        <end position="281"/>
    </location>
</feature>
<evidence type="ECO:0008006" key="9">
    <source>
        <dbReference type="Google" id="ProtNLM"/>
    </source>
</evidence>
<keyword evidence="2" id="KW-1003">Cell membrane</keyword>
<gene>
    <name evidence="7" type="ORF">EDD80_101506</name>
</gene>
<evidence type="ECO:0000256" key="1">
    <source>
        <dbReference type="ARBA" id="ARBA00004651"/>
    </source>
</evidence>
<sequence length="289" mass="32266">MQIAPRLRKTLFTAAKLLLTAAALWFVFAKIDFQSLLAQLRTAHPLWLLLAAVFFIFSKALSSLRLNTYFRCTGLVLEEKINLRLYALGMYYNLFLPGGIGGDGYKIYLLNKHYEVPGKKLFQAVLLDRLSGLAAICSLCFLLLLFVDAPFGVKAAAIAGALLVFLVYKFMIRRFFPIFRANLAVSNWYSLAVQLAQTFCVLLIMLSLGIREEYQAYLLIFFISSVAAVLPVTIGGVGAREVVFLFGARYFGLDAHQAVAISLLFFGITALTSLCGIYFSFNTQQLLRK</sequence>
<dbReference type="NCBIfam" id="TIGR00374">
    <property type="entry name" value="flippase-like domain"/>
    <property type="match status" value="1"/>
</dbReference>
<feature type="transmembrane region" description="Helical" evidence="6">
    <location>
        <begin position="45"/>
        <end position="62"/>
    </location>
</feature>